<dbReference type="EMBL" id="FNNP01000001">
    <property type="protein sequence ID" value="SDW65003.1"/>
    <property type="molecule type" value="Genomic_DNA"/>
</dbReference>
<protein>
    <submittedName>
        <fullName evidence="4">Phosphinothricin acetyltransferase</fullName>
    </submittedName>
</protein>
<feature type="domain" description="N-acetyltransferase" evidence="3">
    <location>
        <begin position="1"/>
        <end position="160"/>
    </location>
</feature>
<sequence>MIIRQARLEDAPAIAAITNAIIRDTLVTFTTVERGADAIAADIEARGNSYLVAEQDGQVVGFATYGPFRAGPGYARCAEHTIQLAPAGRGHGAGRALMSALERVARRAGIHVLIAGISSTNPAAIEFHSAIGFRQVGRMPEVGRKWDQWLDLVLMQKIIDPQ</sequence>
<evidence type="ECO:0000313" key="4">
    <source>
        <dbReference type="EMBL" id="SDW65003.1"/>
    </source>
</evidence>
<dbReference type="GO" id="GO:0016747">
    <property type="term" value="F:acyltransferase activity, transferring groups other than amino-acyl groups"/>
    <property type="evidence" value="ECO:0007669"/>
    <property type="project" value="InterPro"/>
</dbReference>
<evidence type="ECO:0000256" key="2">
    <source>
        <dbReference type="ARBA" id="ARBA00023315"/>
    </source>
</evidence>
<keyword evidence="2" id="KW-0012">Acyltransferase</keyword>
<organism evidence="4 5">
    <name type="scientific">Ruegeria halocynthiae</name>
    <dbReference type="NCBI Taxonomy" id="985054"/>
    <lineage>
        <taxon>Bacteria</taxon>
        <taxon>Pseudomonadati</taxon>
        <taxon>Pseudomonadota</taxon>
        <taxon>Alphaproteobacteria</taxon>
        <taxon>Rhodobacterales</taxon>
        <taxon>Roseobacteraceae</taxon>
        <taxon>Ruegeria</taxon>
    </lineage>
</organism>
<keyword evidence="1 4" id="KW-0808">Transferase</keyword>
<dbReference type="OrthoDB" id="5459937at2"/>
<keyword evidence="5" id="KW-1185">Reference proteome</keyword>
<dbReference type="AlphaFoldDB" id="A0A1H2V9L1"/>
<accession>A0A1H2V9L1</accession>
<dbReference type="Pfam" id="PF00583">
    <property type="entry name" value="Acetyltransf_1"/>
    <property type="match status" value="1"/>
</dbReference>
<dbReference type="InterPro" id="IPR016181">
    <property type="entry name" value="Acyl_CoA_acyltransferase"/>
</dbReference>
<proteinExistence type="predicted"/>
<dbReference type="Proteomes" id="UP000183400">
    <property type="component" value="Unassembled WGS sequence"/>
</dbReference>
<dbReference type="PANTHER" id="PTHR43072:SF23">
    <property type="entry name" value="UPF0039 PROTEIN C11D3.02C"/>
    <property type="match status" value="1"/>
</dbReference>
<dbReference type="PANTHER" id="PTHR43072">
    <property type="entry name" value="N-ACETYLTRANSFERASE"/>
    <property type="match status" value="1"/>
</dbReference>
<dbReference type="CDD" id="cd04301">
    <property type="entry name" value="NAT_SF"/>
    <property type="match status" value="1"/>
</dbReference>
<evidence type="ECO:0000256" key="1">
    <source>
        <dbReference type="ARBA" id="ARBA00022679"/>
    </source>
</evidence>
<dbReference type="SUPFAM" id="SSF55729">
    <property type="entry name" value="Acyl-CoA N-acyltransferases (Nat)"/>
    <property type="match status" value="1"/>
</dbReference>
<gene>
    <name evidence="4" type="ORF">SAMN05444358_1011408</name>
</gene>
<dbReference type="STRING" id="985054.SAMN05444358_1011408"/>
<dbReference type="RefSeq" id="WP_074735527.1">
    <property type="nucleotide sequence ID" value="NZ_FNNP01000001.1"/>
</dbReference>
<evidence type="ECO:0000259" key="3">
    <source>
        <dbReference type="PROSITE" id="PS51186"/>
    </source>
</evidence>
<reference evidence="5" key="1">
    <citation type="submission" date="2016-10" db="EMBL/GenBank/DDBJ databases">
        <authorList>
            <person name="Varghese N."/>
            <person name="Submissions S."/>
        </authorList>
    </citation>
    <scope>NUCLEOTIDE SEQUENCE [LARGE SCALE GENOMIC DNA]</scope>
    <source>
        <strain evidence="5">DSM 27839</strain>
    </source>
</reference>
<evidence type="ECO:0000313" key="5">
    <source>
        <dbReference type="Proteomes" id="UP000183400"/>
    </source>
</evidence>
<dbReference type="PROSITE" id="PS51186">
    <property type="entry name" value="GNAT"/>
    <property type="match status" value="1"/>
</dbReference>
<name>A0A1H2V9L1_9RHOB</name>
<dbReference type="Gene3D" id="3.40.630.30">
    <property type="match status" value="1"/>
</dbReference>
<dbReference type="InterPro" id="IPR000182">
    <property type="entry name" value="GNAT_dom"/>
</dbReference>